<dbReference type="KEGG" id="lfp:Y981_03425"/>
<dbReference type="EMBL" id="CP007243">
    <property type="protein sequence ID" value="AIA31551.1"/>
    <property type="molecule type" value="Genomic_DNA"/>
</dbReference>
<organism evidence="1 2">
    <name type="scientific">Leptospirillum ferriphilum YSK</name>
    <dbReference type="NCBI Taxonomy" id="1441628"/>
    <lineage>
        <taxon>Bacteria</taxon>
        <taxon>Pseudomonadati</taxon>
        <taxon>Nitrospirota</taxon>
        <taxon>Nitrospiria</taxon>
        <taxon>Nitrospirales</taxon>
        <taxon>Nitrospiraceae</taxon>
        <taxon>Leptospirillum</taxon>
    </lineage>
</organism>
<evidence type="ECO:0000313" key="2">
    <source>
        <dbReference type="Proteomes" id="UP000027059"/>
    </source>
</evidence>
<protein>
    <submittedName>
        <fullName evidence="1">Uncharacterized protein</fullName>
    </submittedName>
</protein>
<accession>A0A059Y1V2</accession>
<keyword evidence="2" id="KW-1185">Reference proteome</keyword>
<sequence>MQTTSSSVRFCAPAPGESSGQYALRIIEKIGSLEFALGLSRDEESETLLREIRLLTSGLLVLNAVYFEDGHIRVPQASEGEFLEKKWGVPLKWLDRKDASFRRPNSLATVYPAGQLETILQENRIAVFLTANESILPGHGRPSKESVWEERPAEFLSGLNGGRMGQISPA</sequence>
<dbReference type="Proteomes" id="UP000027059">
    <property type="component" value="Chromosome"/>
</dbReference>
<gene>
    <name evidence="1" type="ORF">Y981_03425</name>
</gene>
<proteinExistence type="predicted"/>
<dbReference type="HOGENOM" id="CLU_1568800_0_0_0"/>
<dbReference type="AlphaFoldDB" id="A0A059Y1V2"/>
<dbReference type="RefSeq" id="WP_014960553.1">
    <property type="nucleotide sequence ID" value="NZ_CP007243.1"/>
</dbReference>
<evidence type="ECO:0000313" key="1">
    <source>
        <dbReference type="EMBL" id="AIA31551.1"/>
    </source>
</evidence>
<name>A0A059Y1V2_9BACT</name>
<reference evidence="1 2" key="2">
    <citation type="journal article" date="2015" name="Biomed. Res. Int.">
        <title>Effects of Arsenite Resistance on the Growth and Functional Gene Expression of Leptospirillum ferriphilum and Acidithiobacillus thiooxidans in Pure Culture and Coculture.</title>
        <authorList>
            <person name="Jiang H."/>
            <person name="Liang Y."/>
            <person name="Yin H."/>
            <person name="Xiao Y."/>
            <person name="Guo X."/>
            <person name="Xu Y."/>
            <person name="Hu Q."/>
            <person name="Liu H."/>
            <person name="Liu X."/>
        </authorList>
    </citation>
    <scope>NUCLEOTIDE SEQUENCE [LARGE SCALE GENOMIC DNA]</scope>
    <source>
        <strain evidence="1 2">YSK</strain>
    </source>
</reference>
<reference evidence="2" key="1">
    <citation type="submission" date="2014-02" db="EMBL/GenBank/DDBJ databases">
        <title>Complete genome sequence and comparative genomic analysis of the nitrogen-fixing bacterium Leptospirillum ferriphilum YSK.</title>
        <authorList>
            <person name="Guo X."/>
            <person name="Yin H."/>
            <person name="Liang Y."/>
            <person name="Hu Q."/>
            <person name="Ma L."/>
            <person name="Xiao Y."/>
            <person name="Zhang X."/>
            <person name="Qiu G."/>
            <person name="Liu X."/>
        </authorList>
    </citation>
    <scope>NUCLEOTIDE SEQUENCE [LARGE SCALE GENOMIC DNA]</scope>
    <source>
        <strain evidence="2">YSK</strain>
    </source>
</reference>
<dbReference type="OrthoDB" id="9886642at2"/>